<organism evidence="1 2">
    <name type="scientific">Paenibacillus riograndensis SBR5</name>
    <dbReference type="NCBI Taxonomy" id="1073571"/>
    <lineage>
        <taxon>Bacteria</taxon>
        <taxon>Bacillati</taxon>
        <taxon>Bacillota</taxon>
        <taxon>Bacilli</taxon>
        <taxon>Bacillales</taxon>
        <taxon>Paenibacillaceae</taxon>
        <taxon>Paenibacillus</taxon>
        <taxon>Paenibacillus sonchi group</taxon>
    </lineage>
</organism>
<accession>A0A0E3WHM1</accession>
<sequence length="80" mass="9117">MADPQTGKDMEFNADCRILNTHSGKVYWDISLSSFRDKPQGKVWKLAKEAGNASCKNAEQRSSTNRRIAALFFYCFSNTY</sequence>
<dbReference type="KEGG" id="pri:PRIO_3125"/>
<evidence type="ECO:0000313" key="1">
    <source>
        <dbReference type="EMBL" id="CQR55528.1"/>
    </source>
</evidence>
<protein>
    <submittedName>
        <fullName evidence="1">Uncharacterized protein</fullName>
    </submittedName>
</protein>
<dbReference type="Proteomes" id="UP000033163">
    <property type="component" value="Chromosome I"/>
</dbReference>
<reference evidence="2" key="1">
    <citation type="submission" date="2015-03" db="EMBL/GenBank/DDBJ databases">
        <authorList>
            <person name="Wibberg D."/>
        </authorList>
    </citation>
    <scope>NUCLEOTIDE SEQUENCE [LARGE SCALE GENOMIC DNA]</scope>
</reference>
<dbReference type="PATRIC" id="fig|1073571.4.peg.3332"/>
<gene>
    <name evidence="1" type="ORF">PRIO_3125</name>
</gene>
<dbReference type="AlphaFoldDB" id="A0A0E3WHM1"/>
<name>A0A0E3WHM1_9BACL</name>
<evidence type="ECO:0000313" key="2">
    <source>
        <dbReference type="Proteomes" id="UP000033163"/>
    </source>
</evidence>
<dbReference type="HOGENOM" id="CLU_2586440_0_0_9"/>
<proteinExistence type="predicted"/>
<dbReference type="EMBL" id="LN831776">
    <property type="protein sequence ID" value="CQR55528.1"/>
    <property type="molecule type" value="Genomic_DNA"/>
</dbReference>